<keyword evidence="2" id="KW-0503">Monooxygenase</keyword>
<keyword evidence="2" id="KW-0408">Iron</keyword>
<dbReference type="InterPro" id="IPR017972">
    <property type="entry name" value="Cyt_P450_CS"/>
</dbReference>
<dbReference type="PROSITE" id="PS00086">
    <property type="entry name" value="CYTOCHROME_P450"/>
    <property type="match status" value="1"/>
</dbReference>
<dbReference type="InterPro" id="IPR002397">
    <property type="entry name" value="Cyt_P450_B"/>
</dbReference>
<accession>A0ABW0CQZ0</accession>
<dbReference type="SUPFAM" id="SSF48264">
    <property type="entry name" value="Cytochrome P450"/>
    <property type="match status" value="1"/>
</dbReference>
<gene>
    <name evidence="3" type="ORF">ACFPQ9_28695</name>
</gene>
<reference evidence="4" key="1">
    <citation type="journal article" date="2019" name="Int. J. Syst. Evol. Microbiol.">
        <title>The Global Catalogue of Microorganisms (GCM) 10K type strain sequencing project: providing services to taxonomists for standard genome sequencing and annotation.</title>
        <authorList>
            <consortium name="The Broad Institute Genomics Platform"/>
            <consortium name="The Broad Institute Genome Sequencing Center for Infectious Disease"/>
            <person name="Wu L."/>
            <person name="Ma J."/>
        </authorList>
    </citation>
    <scope>NUCLEOTIDE SEQUENCE [LARGE SCALE GENOMIC DNA]</scope>
    <source>
        <strain evidence="4">KCTC 42586</strain>
    </source>
</reference>
<proteinExistence type="inferred from homology"/>
<comment type="similarity">
    <text evidence="1 2">Belongs to the cytochrome P450 family.</text>
</comment>
<organism evidence="3 4">
    <name type="scientific">Streptomyces coerulescens</name>
    <dbReference type="NCBI Taxonomy" id="29304"/>
    <lineage>
        <taxon>Bacteria</taxon>
        <taxon>Bacillati</taxon>
        <taxon>Actinomycetota</taxon>
        <taxon>Actinomycetes</taxon>
        <taxon>Kitasatosporales</taxon>
        <taxon>Streptomycetaceae</taxon>
        <taxon>Streptomyces</taxon>
    </lineage>
</organism>
<dbReference type="Gene3D" id="1.10.630.10">
    <property type="entry name" value="Cytochrome P450"/>
    <property type="match status" value="1"/>
</dbReference>
<keyword evidence="2" id="KW-0479">Metal-binding</keyword>
<keyword evidence="2" id="KW-0349">Heme</keyword>
<name>A0ABW0CQZ0_STRCD</name>
<evidence type="ECO:0000313" key="4">
    <source>
        <dbReference type="Proteomes" id="UP001596263"/>
    </source>
</evidence>
<comment type="caution">
    <text evidence="3">The sequence shown here is derived from an EMBL/GenBank/DDBJ whole genome shotgun (WGS) entry which is preliminary data.</text>
</comment>
<dbReference type="PRINTS" id="PR00359">
    <property type="entry name" value="BP450"/>
</dbReference>
<dbReference type="InterPro" id="IPR036396">
    <property type="entry name" value="Cyt_P450_sf"/>
</dbReference>
<evidence type="ECO:0000256" key="1">
    <source>
        <dbReference type="ARBA" id="ARBA00010617"/>
    </source>
</evidence>
<dbReference type="Proteomes" id="UP001596263">
    <property type="component" value="Unassembled WGS sequence"/>
</dbReference>
<dbReference type="Pfam" id="PF00067">
    <property type="entry name" value="p450"/>
    <property type="match status" value="2"/>
</dbReference>
<dbReference type="PRINTS" id="PR00385">
    <property type="entry name" value="P450"/>
</dbReference>
<dbReference type="RefSeq" id="WP_380859426.1">
    <property type="nucleotide sequence ID" value="NZ_JBHSKM010000022.1"/>
</dbReference>
<sequence length="414" mass="45842">MTETTTASTARSPEEHLITFFDPANRPDPYPVLHLMRAGSPFYAMDGALLVLGRHKDVETVLRSPLASADRGNSRILSTDAVESRKEVMTFLDPPDHTRLRGLVTQAFTPRMVQSLEGRIKEIVDDLVDQVARAGSPVDIPSVFSYPVPVRVICEMLGVPAEDHKIFGTWSTVLGRALDPLMAANRTPEIDKEDTETRAAFYQYFRDLIASGGARGEGLLARLVQAEEQGDRLSEKELLATLALLVMAGHETTANLISHGILTLLRHPDQLALLREDPSLAFPAVEEILRFEPSVQILHRMAKEPIELDDFEIPAGMDVLLLAAAANRDPEVFDDPDRFDITRASGRRLDHLSFSSGVHRCLGANLGKLEAALALQAFFSRVEDPQVVTESLEYRPHVILRGPERMRVSFSGVR</sequence>
<dbReference type="PANTHER" id="PTHR46696">
    <property type="entry name" value="P450, PUTATIVE (EUROFUNG)-RELATED"/>
    <property type="match status" value="1"/>
</dbReference>
<dbReference type="CDD" id="cd20625">
    <property type="entry name" value="CYP164-like"/>
    <property type="match status" value="1"/>
</dbReference>
<keyword evidence="2" id="KW-0560">Oxidoreductase</keyword>
<dbReference type="PANTHER" id="PTHR46696:SF1">
    <property type="entry name" value="CYTOCHROME P450 YJIB-RELATED"/>
    <property type="match status" value="1"/>
</dbReference>
<protein>
    <submittedName>
        <fullName evidence="3">Cytochrome P450</fullName>
    </submittedName>
</protein>
<keyword evidence="4" id="KW-1185">Reference proteome</keyword>
<dbReference type="InterPro" id="IPR001128">
    <property type="entry name" value="Cyt_P450"/>
</dbReference>
<evidence type="ECO:0000313" key="3">
    <source>
        <dbReference type="EMBL" id="MFC5217818.1"/>
    </source>
</evidence>
<dbReference type="EMBL" id="JBHSKM010000022">
    <property type="protein sequence ID" value="MFC5217818.1"/>
    <property type="molecule type" value="Genomic_DNA"/>
</dbReference>
<evidence type="ECO:0000256" key="2">
    <source>
        <dbReference type="RuleBase" id="RU000461"/>
    </source>
</evidence>